<evidence type="ECO:0000256" key="1">
    <source>
        <dbReference type="SAM" id="MobiDB-lite"/>
    </source>
</evidence>
<evidence type="ECO:0000313" key="3">
    <source>
        <dbReference type="Proteomes" id="UP000031036"/>
    </source>
</evidence>
<feature type="compositionally biased region" description="Basic and acidic residues" evidence="1">
    <location>
        <begin position="67"/>
        <end position="77"/>
    </location>
</feature>
<name>A0A0B2W3C9_TOXCA</name>
<keyword evidence="3" id="KW-1185">Reference proteome</keyword>
<reference evidence="2 3" key="1">
    <citation type="submission" date="2014-11" db="EMBL/GenBank/DDBJ databases">
        <title>Genetic blueprint of the zoonotic pathogen Toxocara canis.</title>
        <authorList>
            <person name="Zhu X.-Q."/>
            <person name="Korhonen P.K."/>
            <person name="Cai H."/>
            <person name="Young N.D."/>
            <person name="Nejsum P."/>
            <person name="von Samson-Himmelstjerna G."/>
            <person name="Boag P.R."/>
            <person name="Tan P."/>
            <person name="Li Q."/>
            <person name="Min J."/>
            <person name="Yang Y."/>
            <person name="Wang X."/>
            <person name="Fang X."/>
            <person name="Hall R.S."/>
            <person name="Hofmann A."/>
            <person name="Sternberg P.W."/>
            <person name="Jex A.R."/>
            <person name="Gasser R.B."/>
        </authorList>
    </citation>
    <scope>NUCLEOTIDE SEQUENCE [LARGE SCALE GENOMIC DNA]</scope>
    <source>
        <strain evidence="2">PN_DK_2014</strain>
    </source>
</reference>
<dbReference type="Proteomes" id="UP000031036">
    <property type="component" value="Unassembled WGS sequence"/>
</dbReference>
<dbReference type="EMBL" id="JPKZ01000262">
    <property type="protein sequence ID" value="KHN88174.1"/>
    <property type="molecule type" value="Genomic_DNA"/>
</dbReference>
<feature type="compositionally biased region" description="Low complexity" evidence="1">
    <location>
        <begin position="37"/>
        <end position="53"/>
    </location>
</feature>
<comment type="caution">
    <text evidence="2">The sequence shown here is derived from an EMBL/GenBank/DDBJ whole genome shotgun (WGS) entry which is preliminary data.</text>
</comment>
<feature type="region of interest" description="Disordered" evidence="1">
    <location>
        <begin position="35"/>
        <end position="77"/>
    </location>
</feature>
<accession>A0A0B2W3C9</accession>
<dbReference type="AlphaFoldDB" id="A0A0B2W3C9"/>
<sequence>MPDAASLLTLRTTKPVVRNSWEPRIGRKLETLKSDTSLSRALESSSSSKKSSAPMIPVNDANLQQQTEKKASDEENVKWKRRTQIIYDVERMGM</sequence>
<evidence type="ECO:0000313" key="2">
    <source>
        <dbReference type="EMBL" id="KHN88174.1"/>
    </source>
</evidence>
<organism evidence="2 3">
    <name type="scientific">Toxocara canis</name>
    <name type="common">Canine roundworm</name>
    <dbReference type="NCBI Taxonomy" id="6265"/>
    <lineage>
        <taxon>Eukaryota</taxon>
        <taxon>Metazoa</taxon>
        <taxon>Ecdysozoa</taxon>
        <taxon>Nematoda</taxon>
        <taxon>Chromadorea</taxon>
        <taxon>Rhabditida</taxon>
        <taxon>Spirurina</taxon>
        <taxon>Ascaridomorpha</taxon>
        <taxon>Ascaridoidea</taxon>
        <taxon>Toxocaridae</taxon>
        <taxon>Toxocara</taxon>
    </lineage>
</organism>
<gene>
    <name evidence="2" type="ORF">Tcan_04086</name>
</gene>
<protein>
    <submittedName>
        <fullName evidence="2">Uncharacterized protein</fullName>
    </submittedName>
</protein>
<proteinExistence type="predicted"/>